<feature type="transmembrane region" description="Helical" evidence="1">
    <location>
        <begin position="7"/>
        <end position="30"/>
    </location>
</feature>
<organism evidence="2 3">
    <name type="scientific">Leptospira wolffii</name>
    <dbReference type="NCBI Taxonomy" id="409998"/>
    <lineage>
        <taxon>Bacteria</taxon>
        <taxon>Pseudomonadati</taxon>
        <taxon>Spirochaetota</taxon>
        <taxon>Spirochaetia</taxon>
        <taxon>Leptospirales</taxon>
        <taxon>Leptospiraceae</taxon>
        <taxon>Leptospira</taxon>
    </lineage>
</organism>
<dbReference type="AlphaFoldDB" id="A0A2M9Z7Y8"/>
<evidence type="ECO:0000256" key="1">
    <source>
        <dbReference type="SAM" id="Phobius"/>
    </source>
</evidence>
<sequence>MNRKLKFAIISVIIPFWILFAVLFFTAIYYNVRDFYKLWRFKMGILSEESVQLVHPKTFKFDTPLQFNTSDGKVLSYELTLIYEGGQTELDEELKTAENFFWFFTSGRLAELSSDKFENENEFLRLQEGIQVLINDHLRCGRIEKAVLLKQKSL</sequence>
<protein>
    <submittedName>
        <fullName evidence="2">Uncharacterized protein</fullName>
    </submittedName>
</protein>
<reference evidence="2 3" key="1">
    <citation type="submission" date="2017-07" db="EMBL/GenBank/DDBJ databases">
        <title>Leptospira spp. isolated from tropical soils.</title>
        <authorList>
            <person name="Thibeaux R."/>
            <person name="Iraola G."/>
            <person name="Ferres I."/>
            <person name="Bierque E."/>
            <person name="Girault D."/>
            <person name="Soupe-Gilbert M.-E."/>
            <person name="Picardeau M."/>
            <person name="Goarant C."/>
        </authorList>
    </citation>
    <scope>NUCLEOTIDE SEQUENCE [LARGE SCALE GENOMIC DNA]</scope>
    <source>
        <strain evidence="2 3">FH2-C-A2</strain>
    </source>
</reference>
<accession>A0A2M9Z7Y8</accession>
<keyword evidence="1" id="KW-0472">Membrane</keyword>
<keyword evidence="1" id="KW-0812">Transmembrane</keyword>
<evidence type="ECO:0000313" key="2">
    <source>
        <dbReference type="EMBL" id="PJZ64551.1"/>
    </source>
</evidence>
<name>A0A2M9Z7Y8_9LEPT</name>
<gene>
    <name evidence="2" type="ORF">CH371_17405</name>
</gene>
<dbReference type="RefSeq" id="WP_100760019.1">
    <property type="nucleotide sequence ID" value="NZ_NPDT01000009.1"/>
</dbReference>
<proteinExistence type="predicted"/>
<comment type="caution">
    <text evidence="2">The sequence shown here is derived from an EMBL/GenBank/DDBJ whole genome shotgun (WGS) entry which is preliminary data.</text>
</comment>
<dbReference type="EMBL" id="NPDT01000009">
    <property type="protein sequence ID" value="PJZ64551.1"/>
    <property type="molecule type" value="Genomic_DNA"/>
</dbReference>
<keyword evidence="1" id="KW-1133">Transmembrane helix</keyword>
<evidence type="ECO:0000313" key="3">
    <source>
        <dbReference type="Proteomes" id="UP000231912"/>
    </source>
</evidence>
<dbReference type="Proteomes" id="UP000231912">
    <property type="component" value="Unassembled WGS sequence"/>
</dbReference>